<dbReference type="Proteomes" id="UP000001953">
    <property type="component" value="Chromosome"/>
</dbReference>
<dbReference type="PROSITE" id="PS51819">
    <property type="entry name" value="VOC"/>
    <property type="match status" value="1"/>
</dbReference>
<reference evidence="3" key="3">
    <citation type="submission" date="2006-03" db="EMBL/GenBank/DDBJ databases">
        <title>Complete sequence of Plasmid1 of Nitrobacter hamburgensis X14.</title>
        <authorList>
            <consortium name="US DOE Joint Genome Institute"/>
            <person name="Copeland A."/>
            <person name="Lucas S."/>
            <person name="Lapidus A."/>
            <person name="Barry K."/>
            <person name="Detter J.C."/>
            <person name="Glavina del Rio T."/>
            <person name="Hammon N."/>
            <person name="Israni S."/>
            <person name="Dalin E."/>
            <person name="Tice H."/>
            <person name="Pitluck S."/>
            <person name="Chain P."/>
            <person name="Malfatti S."/>
            <person name="Shin M."/>
            <person name="Vergez L."/>
            <person name="Schmutz J."/>
            <person name="Larimer F."/>
            <person name="Land M."/>
            <person name="Hauser L."/>
            <person name="Kyrpides N."/>
            <person name="Ivanova N."/>
            <person name="Ward B."/>
            <person name="Arp D."/>
            <person name="Klotz M."/>
            <person name="Stein L."/>
            <person name="O'Mullan G."/>
            <person name="Starkenburg S."/>
            <person name="Sayavedra L."/>
            <person name="Poret-Peterson A.T."/>
            <person name="Gentry M.E."/>
            <person name="Bruce D."/>
            <person name="Richardson P."/>
        </authorList>
    </citation>
    <scope>NUCLEOTIDE SEQUENCE</scope>
    <source>
        <strain evidence="3">X14</strain>
        <plasmid evidence="3">1</plasmid>
    </source>
</reference>
<dbReference type="KEGG" id="nha:Nham_4080"/>
<geneLocation type="plasmid" evidence="3">
    <name>1</name>
</geneLocation>
<reference evidence="2 4" key="1">
    <citation type="submission" date="2006-03" db="EMBL/GenBank/DDBJ databases">
        <title>Complete sequence of chromosome of Nitrobacter hamburgensis X14.</title>
        <authorList>
            <consortium name="US DOE Joint Genome Institute"/>
            <person name="Copeland A."/>
            <person name="Lucas S."/>
            <person name="Lapidus A."/>
            <person name="Barry K."/>
            <person name="Detter J.C."/>
            <person name="Glavina del Rio T."/>
            <person name="Hammon N."/>
            <person name="Israni S."/>
            <person name="Dalin E."/>
            <person name="Tice H."/>
            <person name="Pitluck S."/>
            <person name="Chain P."/>
            <person name="Malfatti S."/>
            <person name="Shin M."/>
            <person name="Vergez L."/>
            <person name="Schmutz J."/>
            <person name="Larimer F."/>
            <person name="Land M."/>
            <person name="Hauser L."/>
            <person name="Kyrpides N."/>
            <person name="Ivanova N."/>
            <person name="Ward B."/>
            <person name="Arp D."/>
            <person name="Klotz M."/>
            <person name="Stein L."/>
            <person name="O'Mullan G."/>
            <person name="Starkenburg S."/>
            <person name="Sayavedra L."/>
            <person name="Poret-Peterson A.T."/>
            <person name="Gentry M.E."/>
            <person name="Bruce D."/>
            <person name="Richardson P."/>
        </authorList>
    </citation>
    <scope>NUCLEOTIDE SEQUENCE [LARGE SCALE GENOMIC DNA]</scope>
    <source>
        <strain evidence="4">DSM 10229 / NCIMB 13809 / X14</strain>
        <strain evidence="2">X14</strain>
    </source>
</reference>
<dbReference type="Pfam" id="PF00903">
    <property type="entry name" value="Glyoxalase"/>
    <property type="match status" value="1"/>
</dbReference>
<geneLocation type="plasmid" evidence="4">
    <name>pNITHX1</name>
</geneLocation>
<dbReference type="Proteomes" id="UP000001953">
    <property type="component" value="Plasmid 1"/>
</dbReference>
<evidence type="ECO:0000313" key="3">
    <source>
        <dbReference type="EMBL" id="ABE64735.1"/>
    </source>
</evidence>
<proteinExistence type="predicted"/>
<sequence length="156" mass="17260">MANNSRPNLVGINHVALEVGNVEEALSFYGAIFDFELRGSHLDEAGRTTMAFIDMGDQFLALSEGRKQGPDDARHFGLVVDDRSKVRELAELAGARMVEGSFNFFDPWGNRVEVVEYRDVQFAKTDAVLNAMQISPDKSERARAELREKGIGVAPT</sequence>
<gene>
    <name evidence="2" type="ordered locus">Nham_0915</name>
    <name evidence="3" type="ordered locus">Nham_4080</name>
</gene>
<evidence type="ECO:0000313" key="4">
    <source>
        <dbReference type="Proteomes" id="UP000001953"/>
    </source>
</evidence>
<reference evidence="4" key="2">
    <citation type="submission" date="2006-03" db="EMBL/GenBank/DDBJ databases">
        <title>Complete sequence of plasmid 1 of Nitrobacter hamburgensis X14.</title>
        <authorList>
            <consortium name="US DOE Joint Genome Institute"/>
            <person name="Copeland A."/>
            <person name="Lucas S."/>
            <person name="Lapidus A."/>
            <person name="Barry K."/>
            <person name="Detter J.C."/>
            <person name="Glavina del Rio T."/>
            <person name="Hammon N."/>
            <person name="Israni S."/>
            <person name="Dalin E."/>
            <person name="Tice H."/>
            <person name="Pitluck S."/>
            <person name="Chain P."/>
            <person name="Malfatti S."/>
            <person name="Shin M."/>
            <person name="Vergez L."/>
            <person name="Schmutz J."/>
            <person name="Larimer F."/>
            <person name="Land M."/>
            <person name="Hauser L."/>
            <person name="Kyrpides N."/>
            <person name="Ivanova N."/>
            <person name="Ward B."/>
            <person name="Arp D."/>
            <person name="Klotz M."/>
            <person name="Stein L."/>
            <person name="O'Mullan G."/>
            <person name="Starkenburg S."/>
            <person name="Sayavedra L."/>
            <person name="Poret-Peterson A.T."/>
            <person name="Gentry M.E."/>
            <person name="Bruce D."/>
            <person name="Richardson P."/>
        </authorList>
    </citation>
    <scope>NUCLEOTIDE SEQUENCE [LARGE SCALE GENOMIC DNA]</scope>
    <source>
        <strain evidence="4">DSM 10229 / NCIMB 13809 / X14</strain>
        <plasmid evidence="4">Plasmid pNITHX1</plasmid>
    </source>
</reference>
<dbReference type="CDD" id="cd06587">
    <property type="entry name" value="VOC"/>
    <property type="match status" value="1"/>
</dbReference>
<dbReference type="OrthoDB" id="9798430at2"/>
<dbReference type="AlphaFoldDB" id="Q1QGB2"/>
<accession>Q1QGB2</accession>
<dbReference type="RefSeq" id="WP_011505000.1">
    <property type="nucleotide sequence ID" value="NC_007959.1"/>
</dbReference>
<dbReference type="SUPFAM" id="SSF54593">
    <property type="entry name" value="Glyoxalase/Bleomycin resistance protein/Dihydroxybiphenyl dioxygenase"/>
    <property type="match status" value="1"/>
</dbReference>
<dbReference type="EMBL" id="CP000320">
    <property type="protein sequence ID" value="ABE64735.1"/>
    <property type="molecule type" value="Genomic_DNA"/>
</dbReference>
<keyword evidence="3" id="KW-0614">Plasmid</keyword>
<evidence type="ECO:0000259" key="1">
    <source>
        <dbReference type="PROSITE" id="PS51819"/>
    </source>
</evidence>
<dbReference type="Gene3D" id="3.10.180.10">
    <property type="entry name" value="2,3-Dihydroxybiphenyl 1,2-Dioxygenase, domain 1"/>
    <property type="match status" value="1"/>
</dbReference>
<evidence type="ECO:0000313" key="2">
    <source>
        <dbReference type="EMBL" id="ABE61773.1"/>
    </source>
</evidence>
<dbReference type="KEGG" id="nha:Nham_0915"/>
<keyword evidence="3" id="KW-0560">Oxidoreductase</keyword>
<dbReference type="GO" id="GO:0051213">
    <property type="term" value="F:dioxygenase activity"/>
    <property type="evidence" value="ECO:0007669"/>
    <property type="project" value="UniProtKB-KW"/>
</dbReference>
<dbReference type="STRING" id="323097.Nham_0915"/>
<dbReference type="InterPro" id="IPR037523">
    <property type="entry name" value="VOC_core"/>
</dbReference>
<name>Q1QGB2_NITHX</name>
<dbReference type="HOGENOM" id="CLU_113303_0_0_5"/>
<dbReference type="EMBL" id="CP000319">
    <property type="protein sequence ID" value="ABE61773.1"/>
    <property type="molecule type" value="Genomic_DNA"/>
</dbReference>
<protein>
    <submittedName>
        <fullName evidence="3">Glyoxalase/bleomycin resistance protein/dioxygenase</fullName>
    </submittedName>
</protein>
<dbReference type="InterPro" id="IPR004360">
    <property type="entry name" value="Glyas_Fos-R_dOase_dom"/>
</dbReference>
<keyword evidence="3" id="KW-0223">Dioxygenase</keyword>
<keyword evidence="4" id="KW-1185">Reference proteome</keyword>
<feature type="domain" description="VOC" evidence="1">
    <location>
        <begin position="11"/>
        <end position="137"/>
    </location>
</feature>
<dbReference type="eggNOG" id="COG0346">
    <property type="taxonomic scope" value="Bacteria"/>
</dbReference>
<dbReference type="InterPro" id="IPR029068">
    <property type="entry name" value="Glyas_Bleomycin-R_OHBP_Dase"/>
</dbReference>
<organism evidence="3 4">
    <name type="scientific">Nitrobacter hamburgensis (strain DSM 10229 / NCIMB 13809 / X14)</name>
    <dbReference type="NCBI Taxonomy" id="323097"/>
    <lineage>
        <taxon>Bacteria</taxon>
        <taxon>Pseudomonadati</taxon>
        <taxon>Pseudomonadota</taxon>
        <taxon>Alphaproteobacteria</taxon>
        <taxon>Hyphomicrobiales</taxon>
        <taxon>Nitrobacteraceae</taxon>
        <taxon>Nitrobacter</taxon>
    </lineage>
</organism>